<feature type="transmembrane region" description="Helical" evidence="1">
    <location>
        <begin position="373"/>
        <end position="391"/>
    </location>
</feature>
<feature type="transmembrane region" description="Helical" evidence="1">
    <location>
        <begin position="97"/>
        <end position="118"/>
    </location>
</feature>
<dbReference type="PANTHER" id="PTHR38592">
    <property type="entry name" value="BLL4819 PROTEIN"/>
    <property type="match status" value="1"/>
</dbReference>
<keyword evidence="1" id="KW-1133">Transmembrane helix</keyword>
<keyword evidence="1" id="KW-0812">Transmembrane</keyword>
<dbReference type="EMBL" id="CABVPW010000059">
    <property type="protein sequence ID" value="VWC47387.1"/>
    <property type="molecule type" value="Genomic_DNA"/>
</dbReference>
<proteinExistence type="predicted"/>
<feature type="transmembrane region" description="Helical" evidence="1">
    <location>
        <begin position="191"/>
        <end position="211"/>
    </location>
</feature>
<dbReference type="InterPro" id="IPR014550">
    <property type="entry name" value="UCP028704_OpgC"/>
</dbReference>
<protein>
    <recommendedName>
        <fullName evidence="4">OpgC protein</fullName>
    </recommendedName>
</protein>
<evidence type="ECO:0000256" key="1">
    <source>
        <dbReference type="SAM" id="Phobius"/>
    </source>
</evidence>
<feature type="transmembrane region" description="Helical" evidence="1">
    <location>
        <begin position="254"/>
        <end position="274"/>
    </location>
</feature>
<dbReference type="RefSeq" id="WP_175035448.1">
    <property type="nucleotide sequence ID" value="NZ_CABVPW010000059.1"/>
</dbReference>
<gene>
    <name evidence="2" type="ORF">BLA23254_07472</name>
</gene>
<accession>A0A6P2SHA5</accession>
<dbReference type="PANTHER" id="PTHR38592:SF3">
    <property type="entry name" value="BLL4819 PROTEIN"/>
    <property type="match status" value="1"/>
</dbReference>
<organism evidence="2 3">
    <name type="scientific">Burkholderia lata (strain ATCC 17760 / DSM 23089 / LMG 22485 / NCIMB 9086 / R18194 / 383)</name>
    <dbReference type="NCBI Taxonomy" id="482957"/>
    <lineage>
        <taxon>Bacteria</taxon>
        <taxon>Pseudomonadati</taxon>
        <taxon>Pseudomonadota</taxon>
        <taxon>Betaproteobacteria</taxon>
        <taxon>Burkholderiales</taxon>
        <taxon>Burkholderiaceae</taxon>
        <taxon>Burkholderia</taxon>
        <taxon>Burkholderia cepacia complex</taxon>
    </lineage>
</organism>
<feature type="transmembrane region" description="Helical" evidence="1">
    <location>
        <begin position="306"/>
        <end position="324"/>
    </location>
</feature>
<name>A0A6P2SHA5_BURL3</name>
<feature type="transmembrane region" description="Helical" evidence="1">
    <location>
        <begin position="31"/>
        <end position="51"/>
    </location>
</feature>
<reference evidence="2 3" key="1">
    <citation type="submission" date="2019-09" db="EMBL/GenBank/DDBJ databases">
        <authorList>
            <person name="Depoorter E."/>
        </authorList>
    </citation>
    <scope>NUCLEOTIDE SEQUENCE [LARGE SCALE GENOMIC DNA]</scope>
    <source>
        <strain evidence="2">LMG 23254</strain>
    </source>
</reference>
<feature type="transmembrane region" description="Helical" evidence="1">
    <location>
        <begin position="223"/>
        <end position="242"/>
    </location>
</feature>
<dbReference type="Proteomes" id="UP000494218">
    <property type="component" value="Unassembled WGS sequence"/>
</dbReference>
<feature type="transmembrane region" description="Helical" evidence="1">
    <location>
        <begin position="345"/>
        <end position="367"/>
    </location>
</feature>
<evidence type="ECO:0000313" key="2">
    <source>
        <dbReference type="EMBL" id="VWC47387.1"/>
    </source>
</evidence>
<feature type="transmembrane region" description="Helical" evidence="1">
    <location>
        <begin position="166"/>
        <end position="184"/>
    </location>
</feature>
<dbReference type="Pfam" id="PF10129">
    <property type="entry name" value="OpgC_C"/>
    <property type="match status" value="1"/>
</dbReference>
<keyword evidence="1" id="KW-0472">Membrane</keyword>
<evidence type="ECO:0000313" key="3">
    <source>
        <dbReference type="Proteomes" id="UP000494218"/>
    </source>
</evidence>
<sequence>MNSLIALYTRTTSLAYVQTERDEAIDCLRGVAIVFMTIVHIEYFSVFSLLAWERLGFVTAAEWFVILSGFVLGKVSRTRMARLGWTTTAWKSVSRGAKLYLVNIVLILIPIVAQPLGIVKTAVLTHFVDEATGTVYPLYPVQGARLEDWFNTVLLLRGGPHQAQVLGLYATLLIFVVPFLLLAFQRLSSALLLLLASGALYAWHLLVPFRWSDMQFENAFPLAAWQFPFVAGVFAGWFSNESRLLLASRARQRCLYAFCVTGTLVLFVIAQGHMDPFTPAWAKLSLLPRDAIESLYLGYAQKNELGPLRLFNDFCLLIVLHAWLSRYWQRMGPVVGPVLVPIGKASLYCFVAHVILVLVASQMIPFGLQPPRWIAGSAMHLGAIAALWLLARYGPGRRWLG</sequence>
<evidence type="ECO:0008006" key="4">
    <source>
        <dbReference type="Google" id="ProtNLM"/>
    </source>
</evidence>
<feature type="transmembrane region" description="Helical" evidence="1">
    <location>
        <begin position="57"/>
        <end position="76"/>
    </location>
</feature>
<dbReference type="AlphaFoldDB" id="A0A6P2SHA5"/>